<feature type="non-terminal residue" evidence="1">
    <location>
        <position position="1"/>
    </location>
</feature>
<proteinExistence type="predicted"/>
<dbReference type="AlphaFoldDB" id="X6N8Z1"/>
<dbReference type="Proteomes" id="UP000023152">
    <property type="component" value="Unassembled WGS sequence"/>
</dbReference>
<gene>
    <name evidence="1" type="ORF">RFI_15436</name>
</gene>
<reference evidence="1 2" key="1">
    <citation type="journal article" date="2013" name="Curr. Biol.">
        <title>The Genome of the Foraminiferan Reticulomyxa filosa.</title>
        <authorList>
            <person name="Glockner G."/>
            <person name="Hulsmann N."/>
            <person name="Schleicher M."/>
            <person name="Noegel A.A."/>
            <person name="Eichinger L."/>
            <person name="Gallinger C."/>
            <person name="Pawlowski J."/>
            <person name="Sierra R."/>
            <person name="Euteneuer U."/>
            <person name="Pillet L."/>
            <person name="Moustafa A."/>
            <person name="Platzer M."/>
            <person name="Groth M."/>
            <person name="Szafranski K."/>
            <person name="Schliwa M."/>
        </authorList>
    </citation>
    <scope>NUCLEOTIDE SEQUENCE [LARGE SCALE GENOMIC DNA]</scope>
</reference>
<comment type="caution">
    <text evidence="1">The sequence shown here is derived from an EMBL/GenBank/DDBJ whole genome shotgun (WGS) entry which is preliminary data.</text>
</comment>
<evidence type="ECO:0000313" key="2">
    <source>
        <dbReference type="Proteomes" id="UP000023152"/>
    </source>
</evidence>
<feature type="non-terminal residue" evidence="1">
    <location>
        <position position="428"/>
    </location>
</feature>
<name>X6N8Z1_RETFI</name>
<evidence type="ECO:0000313" key="1">
    <source>
        <dbReference type="EMBL" id="ETO21767.1"/>
    </source>
</evidence>
<protein>
    <submittedName>
        <fullName evidence="1">Uncharacterized protein</fullName>
    </submittedName>
</protein>
<keyword evidence="2" id="KW-1185">Reference proteome</keyword>
<organism evidence="1 2">
    <name type="scientific">Reticulomyxa filosa</name>
    <dbReference type="NCBI Taxonomy" id="46433"/>
    <lineage>
        <taxon>Eukaryota</taxon>
        <taxon>Sar</taxon>
        <taxon>Rhizaria</taxon>
        <taxon>Retaria</taxon>
        <taxon>Foraminifera</taxon>
        <taxon>Monothalamids</taxon>
        <taxon>Reticulomyxidae</taxon>
        <taxon>Reticulomyxa</taxon>
    </lineage>
</organism>
<accession>X6N8Z1</accession>
<sequence length="428" mass="49836">TKIIFVHEEEVDFEVVEDKTEEAVLQFDCYIYFSNTSFSTSFCGVENLAMFFVVWEQTNAQKNVARFHDTSNEVLNNEVLLLNPDHPGFVCFFFFLAPNKKKTYTSYLYIYNYDRTKAHQSIKETFIFIIVMTKESPRIKINKLIKLNLFFLTTRLCKVFADSTKKKKKNVSVNVQLFKKKPKELANSRPVKTEYRPYTAPYATRPKHWPTDVATITLKTNSFEVRGKLLETQVFQFEVAFDPPIDAEQVTFREKVILGSNVYVFFFFWKKKKKEVAFTKRNTYLFINLKKKKKNTSSFGWLDTAKRETMKFWGNYLASIPLQQQEALLNIFNRKRLQAAGFSRIGRGWFKKGNTDHDRTCEILVPSTSQSAKDPEINIVKNNNNDNNNNNNNNSGFDCSIHILPSRGGQQTTVFKADVAHRLVERST</sequence>
<dbReference type="EMBL" id="ASPP01011314">
    <property type="protein sequence ID" value="ETO21767.1"/>
    <property type="molecule type" value="Genomic_DNA"/>
</dbReference>